<accession>A0A1Y2CX41</accession>
<sequence length="124" mass="14896">MYLSSTHQSKILTAILKTNDAAWRITSLMLFFEKLEFNETSRCRIPEAEQVYYCIHRDTLSFFEAFISLWFLTCRMDVQWRSLAGLVMRMCFLLWFGCSLCWRLKRGCRIGLCMHRSWLRCGLW</sequence>
<protein>
    <submittedName>
        <fullName evidence="1">Uncharacterized protein</fullName>
    </submittedName>
</protein>
<keyword evidence="2" id="KW-1185">Reference proteome</keyword>
<dbReference type="AlphaFoldDB" id="A0A1Y2CX41"/>
<comment type="caution">
    <text evidence="1">The sequence shown here is derived from an EMBL/GenBank/DDBJ whole genome shotgun (WGS) entry which is preliminary data.</text>
</comment>
<proteinExistence type="predicted"/>
<evidence type="ECO:0000313" key="1">
    <source>
        <dbReference type="EMBL" id="ORY51601.1"/>
    </source>
</evidence>
<dbReference type="Proteomes" id="UP000193642">
    <property type="component" value="Unassembled WGS sequence"/>
</dbReference>
<dbReference type="EMBL" id="MCGO01000005">
    <property type="protein sequence ID" value="ORY51601.1"/>
    <property type="molecule type" value="Genomic_DNA"/>
</dbReference>
<gene>
    <name evidence="1" type="ORF">BCR33DRAFT_459730</name>
</gene>
<reference evidence="1 2" key="1">
    <citation type="submission" date="2016-07" db="EMBL/GenBank/DDBJ databases">
        <title>Pervasive Adenine N6-methylation of Active Genes in Fungi.</title>
        <authorList>
            <consortium name="DOE Joint Genome Institute"/>
            <person name="Mondo S.J."/>
            <person name="Dannebaum R.O."/>
            <person name="Kuo R.C."/>
            <person name="Labutti K."/>
            <person name="Haridas S."/>
            <person name="Kuo A."/>
            <person name="Salamov A."/>
            <person name="Ahrendt S.R."/>
            <person name="Lipzen A."/>
            <person name="Sullivan W."/>
            <person name="Andreopoulos W.B."/>
            <person name="Clum A."/>
            <person name="Lindquist E."/>
            <person name="Daum C."/>
            <person name="Ramamoorthy G.K."/>
            <person name="Gryganskyi A."/>
            <person name="Culley D."/>
            <person name="Magnuson J.K."/>
            <person name="James T.Y."/>
            <person name="O'Malley M.A."/>
            <person name="Stajich J.E."/>
            <person name="Spatafora J.W."/>
            <person name="Visel A."/>
            <person name="Grigoriev I.V."/>
        </authorList>
    </citation>
    <scope>NUCLEOTIDE SEQUENCE [LARGE SCALE GENOMIC DNA]</scope>
    <source>
        <strain evidence="1 2">JEL800</strain>
    </source>
</reference>
<name>A0A1Y2CX41_9FUNG</name>
<evidence type="ECO:0000313" key="2">
    <source>
        <dbReference type="Proteomes" id="UP000193642"/>
    </source>
</evidence>
<organism evidence="1 2">
    <name type="scientific">Rhizoclosmatium globosum</name>
    <dbReference type="NCBI Taxonomy" id="329046"/>
    <lineage>
        <taxon>Eukaryota</taxon>
        <taxon>Fungi</taxon>
        <taxon>Fungi incertae sedis</taxon>
        <taxon>Chytridiomycota</taxon>
        <taxon>Chytridiomycota incertae sedis</taxon>
        <taxon>Chytridiomycetes</taxon>
        <taxon>Chytridiales</taxon>
        <taxon>Chytriomycetaceae</taxon>
        <taxon>Rhizoclosmatium</taxon>
    </lineage>
</organism>